<dbReference type="PANTHER" id="PTHR12895:SF9">
    <property type="entry name" value="DYMECLIN"/>
    <property type="match status" value="1"/>
</dbReference>
<dbReference type="STRING" id="224129.A0A1W4XMC0"/>
<protein>
    <recommendedName>
        <fullName evidence="2">Dymeclin</fullName>
    </recommendedName>
</protein>
<evidence type="ECO:0000313" key="5">
    <source>
        <dbReference type="Proteomes" id="UP000192223"/>
    </source>
</evidence>
<keyword evidence="4" id="KW-0449">Lipoprotein</keyword>
<dbReference type="GeneID" id="108742803"/>
<dbReference type="Proteomes" id="UP000192223">
    <property type="component" value="Unplaced"/>
</dbReference>
<dbReference type="FunCoup" id="A0A1W4XMC0">
    <property type="interactions" value="1974"/>
</dbReference>
<evidence type="ECO:0000256" key="3">
    <source>
        <dbReference type="ARBA" id="ARBA00022707"/>
    </source>
</evidence>
<dbReference type="AlphaFoldDB" id="A0A1W4XMC0"/>
<reference evidence="6" key="1">
    <citation type="submission" date="2025-08" db="UniProtKB">
        <authorList>
            <consortium name="RefSeq"/>
        </authorList>
    </citation>
    <scope>IDENTIFICATION</scope>
    <source>
        <tissue evidence="6">Entire body</tissue>
    </source>
</reference>
<gene>
    <name evidence="6" type="primary">LOC108742803</name>
</gene>
<dbReference type="InParanoid" id="A0A1W4XMC0"/>
<accession>A0A1W4XMC0</accession>
<comment type="similarity">
    <text evidence="1">Belongs to the dymeclin family.</text>
</comment>
<evidence type="ECO:0000256" key="4">
    <source>
        <dbReference type="ARBA" id="ARBA00023288"/>
    </source>
</evidence>
<name>A0A1W4XMC0_AGRPL</name>
<evidence type="ECO:0000256" key="2">
    <source>
        <dbReference type="ARBA" id="ARBA00015736"/>
    </source>
</evidence>
<dbReference type="PANTHER" id="PTHR12895">
    <property type="entry name" value="DYMECLIN"/>
    <property type="match status" value="1"/>
</dbReference>
<keyword evidence="3" id="KW-0519">Myristate</keyword>
<dbReference type="GO" id="GO:0007030">
    <property type="term" value="P:Golgi organization"/>
    <property type="evidence" value="ECO:0007669"/>
    <property type="project" value="TreeGrafter"/>
</dbReference>
<sequence>MGTGASADVTRNEYVSRFVGKENISSNDPFWNRFLAFNSPSLIIKDQNFMLETNSRTQFEQLIENNSYSNNVGTLIKIFLLKVSELVEAIDTSDNLFIWQTHNALYIIRHILKYMVENLTEEQILQHLENKFESAEQTRTFIGSLIELLVDIPVVEVTYLLHLEVVISLIILLAVQLNSSNTDNSIIYHIIMKGTHNIHAPLLVKRLLQNYIDQKKLPPSVRNYGHHSMVFGIASGLWSIITFNQEKRDNPAVNMVEEPLASQSLMLLLLLINISINDSNPYRQCLFTCSDNSGSNYFKLFITQKSIILSYIIIYLGTITSGLTSQVTSFKIDYNKLFEALHRHGNMDSVTLLEYILLHRNLSFKTYVVQHDNIDELIIPTLKTLYSIPNCNSHHIYMSLIILLILSEDDVFNKKVHRIKIKSSSWFTERNIPDISLGGLLVLVIVRTIQYNMLRMRDKYLHTNCLAALANMSAHFSDLHPYVCQRFLSLFETLAKRYSRLQEKLKLEKERSGAGANVISINEESNTEQDIVVLEEILRMVLEILNSCLSSQLTKNENLVYTLLYKKDIFENYRKNPIFADIMKNLDIIIKYFSDLLEKKQPQLENDYNEVFSLIRAESKYWPKEKLTKFPELKFKYVEEDHPEEFFVPYVWSLVVQHSLLQWNTNDVTLFSPIC</sequence>
<organism evidence="5 6">
    <name type="scientific">Agrilus planipennis</name>
    <name type="common">Emerald ash borer</name>
    <name type="synonym">Agrilus marcopoli</name>
    <dbReference type="NCBI Taxonomy" id="224129"/>
    <lineage>
        <taxon>Eukaryota</taxon>
        <taxon>Metazoa</taxon>
        <taxon>Ecdysozoa</taxon>
        <taxon>Arthropoda</taxon>
        <taxon>Hexapoda</taxon>
        <taxon>Insecta</taxon>
        <taxon>Pterygota</taxon>
        <taxon>Neoptera</taxon>
        <taxon>Endopterygota</taxon>
        <taxon>Coleoptera</taxon>
        <taxon>Polyphaga</taxon>
        <taxon>Elateriformia</taxon>
        <taxon>Buprestoidea</taxon>
        <taxon>Buprestidae</taxon>
        <taxon>Agrilinae</taxon>
        <taxon>Agrilus</taxon>
    </lineage>
</organism>
<evidence type="ECO:0000313" key="6">
    <source>
        <dbReference type="RefSeq" id="XP_018333633.1"/>
    </source>
</evidence>
<dbReference type="KEGG" id="apln:108742803"/>
<dbReference type="RefSeq" id="XP_018333633.1">
    <property type="nucleotide sequence ID" value="XM_018478131.2"/>
</dbReference>
<dbReference type="OrthoDB" id="10253409at2759"/>
<proteinExistence type="inferred from homology"/>
<dbReference type="Pfam" id="PF09742">
    <property type="entry name" value="Dymeclin"/>
    <property type="match status" value="1"/>
</dbReference>
<keyword evidence="5" id="KW-1185">Reference proteome</keyword>
<dbReference type="GO" id="GO:0005794">
    <property type="term" value="C:Golgi apparatus"/>
    <property type="evidence" value="ECO:0007669"/>
    <property type="project" value="TreeGrafter"/>
</dbReference>
<dbReference type="InterPro" id="IPR019142">
    <property type="entry name" value="Dymeclin"/>
</dbReference>
<evidence type="ECO:0000256" key="1">
    <source>
        <dbReference type="ARBA" id="ARBA00010603"/>
    </source>
</evidence>